<dbReference type="PANTHER" id="PTHR22936:SF69">
    <property type="entry name" value="RHOMBOID-LIKE PROTEIN"/>
    <property type="match status" value="1"/>
</dbReference>
<evidence type="ECO:0000313" key="12">
    <source>
        <dbReference type="EMBL" id="PVU96183.1"/>
    </source>
</evidence>
<dbReference type="PANTHER" id="PTHR22936">
    <property type="entry name" value="RHOMBOID-RELATED"/>
    <property type="match status" value="1"/>
</dbReference>
<dbReference type="Proteomes" id="UP000245383">
    <property type="component" value="Unassembled WGS sequence"/>
</dbReference>
<dbReference type="EMBL" id="MBFR01000039">
    <property type="protein sequence ID" value="PVU96183.1"/>
    <property type="molecule type" value="Genomic_DNA"/>
</dbReference>
<keyword evidence="9 10" id="KW-0472">Membrane</keyword>
<evidence type="ECO:0000256" key="10">
    <source>
        <dbReference type="RuleBase" id="RU362115"/>
    </source>
</evidence>
<reference evidence="12 13" key="1">
    <citation type="journal article" date="2018" name="MBio">
        <title>Comparative Genomics Reveals the Core Gene Toolbox for the Fungus-Insect Symbiosis.</title>
        <authorList>
            <person name="Wang Y."/>
            <person name="Stata M."/>
            <person name="Wang W."/>
            <person name="Stajich J.E."/>
            <person name="White M.M."/>
            <person name="Moncalvo J.M."/>
        </authorList>
    </citation>
    <scope>NUCLEOTIDE SEQUENCE [LARGE SCALE GENOMIC DNA]</scope>
    <source>
        <strain evidence="12 13">SWE-8-4</strain>
    </source>
</reference>
<dbReference type="GO" id="GO:0016020">
    <property type="term" value="C:membrane"/>
    <property type="evidence" value="ECO:0007669"/>
    <property type="project" value="UniProtKB-SubCell"/>
</dbReference>
<dbReference type="Gene3D" id="1.20.1540.10">
    <property type="entry name" value="Rhomboid-like"/>
    <property type="match status" value="1"/>
</dbReference>
<evidence type="ECO:0000256" key="6">
    <source>
        <dbReference type="ARBA" id="ARBA00022801"/>
    </source>
</evidence>
<proteinExistence type="inferred from homology"/>
<dbReference type="AlphaFoldDB" id="A0A2T9YV15"/>
<dbReference type="Pfam" id="PF01694">
    <property type="entry name" value="Rhomboid"/>
    <property type="match status" value="1"/>
</dbReference>
<evidence type="ECO:0000256" key="2">
    <source>
        <dbReference type="ARBA" id="ARBA00004141"/>
    </source>
</evidence>
<feature type="transmembrane region" description="Helical" evidence="10">
    <location>
        <begin position="490"/>
        <end position="510"/>
    </location>
</feature>
<comment type="function">
    <text evidence="10">Serine protease involved in intramembrane proteolysis.</text>
</comment>
<gene>
    <name evidence="12" type="ORF">BB561_001338</name>
</gene>
<dbReference type="GO" id="GO:0006508">
    <property type="term" value="P:proteolysis"/>
    <property type="evidence" value="ECO:0007669"/>
    <property type="project" value="UniProtKB-KW"/>
</dbReference>
<comment type="catalytic activity">
    <reaction evidence="1 10">
        <text>Cleaves type-1 transmembrane domains using a catalytic dyad composed of serine and histidine that are contributed by different transmembrane domains.</text>
        <dbReference type="EC" id="3.4.21.105"/>
    </reaction>
</comment>
<keyword evidence="4 10" id="KW-0645">Protease</keyword>
<dbReference type="InterPro" id="IPR035952">
    <property type="entry name" value="Rhomboid-like_sf"/>
</dbReference>
<evidence type="ECO:0000256" key="9">
    <source>
        <dbReference type="ARBA" id="ARBA00023136"/>
    </source>
</evidence>
<dbReference type="GO" id="GO:0004252">
    <property type="term" value="F:serine-type endopeptidase activity"/>
    <property type="evidence" value="ECO:0007669"/>
    <property type="project" value="InterPro"/>
</dbReference>
<dbReference type="InterPro" id="IPR002610">
    <property type="entry name" value="Peptidase_S54_rhomboid-like"/>
</dbReference>
<dbReference type="InterPro" id="IPR022764">
    <property type="entry name" value="Peptidase_S54_rhomboid_dom"/>
</dbReference>
<comment type="similarity">
    <text evidence="3 10">Belongs to the peptidase S54 family.</text>
</comment>
<protein>
    <recommendedName>
        <fullName evidence="10">Rhomboid-type serine protease</fullName>
        <ecNumber evidence="10">3.4.21.105</ecNumber>
    </recommendedName>
</protein>
<keyword evidence="13" id="KW-1185">Reference proteome</keyword>
<accession>A0A2T9YV15</accession>
<organism evidence="12 13">
    <name type="scientific">Smittium simulii</name>
    <dbReference type="NCBI Taxonomy" id="133385"/>
    <lineage>
        <taxon>Eukaryota</taxon>
        <taxon>Fungi</taxon>
        <taxon>Fungi incertae sedis</taxon>
        <taxon>Zoopagomycota</taxon>
        <taxon>Kickxellomycotina</taxon>
        <taxon>Harpellomycetes</taxon>
        <taxon>Harpellales</taxon>
        <taxon>Legeriomycetaceae</taxon>
        <taxon>Smittium</taxon>
    </lineage>
</organism>
<keyword evidence="7 10" id="KW-0720">Serine protease</keyword>
<evidence type="ECO:0000256" key="7">
    <source>
        <dbReference type="ARBA" id="ARBA00022825"/>
    </source>
</evidence>
<keyword evidence="5 10" id="KW-0812">Transmembrane</keyword>
<comment type="caution">
    <text evidence="12">The sequence shown here is derived from an EMBL/GenBank/DDBJ whole genome shotgun (WGS) entry which is preliminary data.</text>
</comment>
<dbReference type="OrthoDB" id="2146116at2759"/>
<feature type="domain" description="Peptidase S54 rhomboid" evidence="11">
    <location>
        <begin position="425"/>
        <end position="506"/>
    </location>
</feature>
<feature type="transmembrane region" description="Helical" evidence="10">
    <location>
        <begin position="466"/>
        <end position="484"/>
    </location>
</feature>
<evidence type="ECO:0000256" key="4">
    <source>
        <dbReference type="ARBA" id="ARBA00022670"/>
    </source>
</evidence>
<comment type="subcellular location">
    <subcellularLocation>
        <location evidence="2 10">Membrane</location>
        <topology evidence="2 10">Multi-pass membrane protein</topology>
    </subcellularLocation>
</comment>
<evidence type="ECO:0000259" key="11">
    <source>
        <dbReference type="Pfam" id="PF01694"/>
    </source>
</evidence>
<dbReference type="SUPFAM" id="SSF144091">
    <property type="entry name" value="Rhomboid-like"/>
    <property type="match status" value="1"/>
</dbReference>
<dbReference type="EC" id="3.4.21.105" evidence="10"/>
<evidence type="ECO:0000313" key="13">
    <source>
        <dbReference type="Proteomes" id="UP000245383"/>
    </source>
</evidence>
<sequence length="793" mass="89231">MKPKNINSTFTCMNTKDTPIICGTGLGILKIQSCIKSNTSRNHLSDVDSELDNRAQTSVCDQTILIDKNAQNNTEFIIKNNTDESITKVTLYHSQTNPQSTETLNPGYQAIKINGVEQSAYVSSTRNNLRPTLPFERNVQNYLQVLQNSSNLLKNCSASVTTNGLYPKKNMKIHTECSTDRILEYCSSNTLTPASTNHHLGYISQNHNQKYYNLNNNSNRPKIYIASELANTYRLNLHKSNHLAQQNNILGFKNTVNSIFCRNKFASLVFFINTVFLVIGCIFTFQSTWTTPTKNIYDLKPYNHFSAETLVRMGAYFGPCMRLSPFVVNQKYLPDNTQPLNPTQDTIVYKHESYHKKYNAEIGNRSSLPSQSYTIAQRCSILSFKPSPLLWSVSHSGGPALFAKSSLLDGIPNSNTNIPFQKLAQFSRFIISVTIPSGLFQYLIVTALLFLMGSMLETRIGFAKTVLIYFFSGFAGLIFAGRYIDSLSVATGSVAAVFGIYTYFLLIELCDILKSKKNLHQYSKINATPMLSKSNTFAHFATQIPPSINPKNSKLGIKVQIKQYSLFILHASLLYILIMLPYSFSQLAYGGCLSSILLFLLLKANNIFTDNNTNLKKIDYSNLASDCGLLHPYTNYGTNRFNIISECAAKNSQRNSRKPESQNNALYSYLIDSESLPEQQNHDSSLFSRDSLVKKNQNYSNFNSSHKNQFWLFIILKLIIAVVLFSLSLLFIYVLYVKFTSKGGYIATPANLKNAHSNLSTGYSVISGKSYNTICSIVNSVNYKIEQYLEFCQ</sequence>
<name>A0A2T9YV15_9FUNG</name>
<evidence type="ECO:0000256" key="5">
    <source>
        <dbReference type="ARBA" id="ARBA00022692"/>
    </source>
</evidence>
<feature type="transmembrane region" description="Helical" evidence="10">
    <location>
        <begin position="564"/>
        <end position="582"/>
    </location>
</feature>
<keyword evidence="6 10" id="KW-0378">Hydrolase</keyword>
<feature type="transmembrane region" description="Helical" evidence="10">
    <location>
        <begin position="429"/>
        <end position="454"/>
    </location>
</feature>
<feature type="transmembrane region" description="Helical" evidence="10">
    <location>
        <begin position="588"/>
        <end position="608"/>
    </location>
</feature>
<keyword evidence="8 10" id="KW-1133">Transmembrane helix</keyword>
<feature type="transmembrane region" description="Helical" evidence="10">
    <location>
        <begin position="710"/>
        <end position="736"/>
    </location>
</feature>
<evidence type="ECO:0000256" key="1">
    <source>
        <dbReference type="ARBA" id="ARBA00000156"/>
    </source>
</evidence>
<dbReference type="STRING" id="133385.A0A2T9YV15"/>
<evidence type="ECO:0000256" key="8">
    <source>
        <dbReference type="ARBA" id="ARBA00022989"/>
    </source>
</evidence>
<evidence type="ECO:0000256" key="3">
    <source>
        <dbReference type="ARBA" id="ARBA00009045"/>
    </source>
</evidence>
<feature type="transmembrane region" description="Helical" evidence="10">
    <location>
        <begin position="265"/>
        <end position="285"/>
    </location>
</feature>